<gene>
    <name evidence="2" type="ORF">AW736_14655</name>
</gene>
<dbReference type="STRING" id="1184151.AW736_14655"/>
<evidence type="ECO:0000313" key="3">
    <source>
        <dbReference type="Proteomes" id="UP000078486"/>
    </source>
</evidence>
<feature type="transmembrane region" description="Helical" evidence="1">
    <location>
        <begin position="185"/>
        <end position="203"/>
    </location>
</feature>
<feature type="transmembrane region" description="Helical" evidence="1">
    <location>
        <begin position="96"/>
        <end position="113"/>
    </location>
</feature>
<protein>
    <submittedName>
        <fullName evidence="2">Uncharacterized protein</fullName>
    </submittedName>
</protein>
<dbReference type="Proteomes" id="UP000078486">
    <property type="component" value="Unassembled WGS sequence"/>
</dbReference>
<feature type="transmembrane region" description="Helical" evidence="1">
    <location>
        <begin position="31"/>
        <end position="52"/>
    </location>
</feature>
<feature type="transmembrane region" description="Helical" evidence="1">
    <location>
        <begin position="146"/>
        <end position="164"/>
    </location>
</feature>
<feature type="transmembrane region" description="Helical" evidence="1">
    <location>
        <begin position="120"/>
        <end position="140"/>
    </location>
</feature>
<keyword evidence="3" id="KW-1185">Reference proteome</keyword>
<comment type="caution">
    <text evidence="2">The sequence shown here is derived from an EMBL/GenBank/DDBJ whole genome shotgun (WGS) entry which is preliminary data.</text>
</comment>
<evidence type="ECO:0000256" key="1">
    <source>
        <dbReference type="SAM" id="Phobius"/>
    </source>
</evidence>
<dbReference type="EMBL" id="LRRQ01000103">
    <property type="protein sequence ID" value="OAM89210.1"/>
    <property type="molecule type" value="Genomic_DNA"/>
</dbReference>
<accession>A0A178IGT3</accession>
<feature type="transmembrane region" description="Helical" evidence="1">
    <location>
        <begin position="64"/>
        <end position="84"/>
    </location>
</feature>
<dbReference type="AlphaFoldDB" id="A0A178IGT3"/>
<keyword evidence="1" id="KW-0472">Membrane</keyword>
<keyword evidence="1" id="KW-0812">Transmembrane</keyword>
<evidence type="ECO:0000313" key="2">
    <source>
        <dbReference type="EMBL" id="OAM89210.1"/>
    </source>
</evidence>
<keyword evidence="1" id="KW-1133">Transmembrane helix</keyword>
<proteinExistence type="predicted"/>
<reference evidence="2 3" key="1">
    <citation type="submission" date="2016-01" db="EMBL/GenBank/DDBJ databases">
        <title>High potential of lignocellulose degradation of a new Verrucomicrobia species.</title>
        <authorList>
            <person name="Wang Y."/>
            <person name="Shi Y."/>
            <person name="Qiu Z."/>
            <person name="Liu S."/>
            <person name="Yang H."/>
        </authorList>
    </citation>
    <scope>NUCLEOTIDE SEQUENCE [LARGE SCALE GENOMIC DNA]</scope>
    <source>
        <strain evidence="2 3">TSB47</strain>
    </source>
</reference>
<name>A0A178IGT3_9BACT</name>
<sequence length="204" mass="22444">MVLVLLLVLVLYSGATRFDFLLQMSLTTATLLPGIFLIALGALLLVSNSVIVSSLKALPRSRKAAIVFFGGGALWFLWVVNGLSAADLVLFESSRPFMFIFGAVAVAAFYYVPEFLAVRGLCVLMVLTAWPLLRAAFMEYDHPQRLFMVTLVYAGVAAAMYFAVVPYRMRDLLQWLFARLPRARMLGAAMLAYGLLLGAVALTY</sequence>
<organism evidence="2 3">
    <name type="scientific">Termitidicoccus mucosus</name>
    <dbReference type="NCBI Taxonomy" id="1184151"/>
    <lineage>
        <taxon>Bacteria</taxon>
        <taxon>Pseudomonadati</taxon>
        <taxon>Verrucomicrobiota</taxon>
        <taxon>Opitutia</taxon>
        <taxon>Opitutales</taxon>
        <taxon>Opitutaceae</taxon>
        <taxon>Termitidicoccus</taxon>
    </lineage>
</organism>